<reference evidence="1 2" key="1">
    <citation type="submission" date="2024-06" db="EMBL/GenBank/DDBJ databases">
        <title>Genomic Encyclopedia of Type Strains, Phase IV (KMG-IV): sequencing the most valuable type-strain genomes for metagenomic binning, comparative biology and taxonomic classification.</title>
        <authorList>
            <person name="Goeker M."/>
        </authorList>
    </citation>
    <scope>NUCLEOTIDE SEQUENCE [LARGE SCALE GENOMIC DNA]</scope>
    <source>
        <strain evidence="1 2">DSM 105042</strain>
    </source>
</reference>
<dbReference type="Proteomes" id="UP001549031">
    <property type="component" value="Unassembled WGS sequence"/>
</dbReference>
<dbReference type="RefSeq" id="WP_247244433.1">
    <property type="nucleotide sequence ID" value="NZ_JALJRA010000009.1"/>
</dbReference>
<name>A0ABV2H7B4_9HYPH</name>
<evidence type="ECO:0000313" key="2">
    <source>
        <dbReference type="Proteomes" id="UP001549031"/>
    </source>
</evidence>
<proteinExistence type="predicted"/>
<evidence type="ECO:0000313" key="1">
    <source>
        <dbReference type="EMBL" id="MET3586435.1"/>
    </source>
</evidence>
<organism evidence="1 2">
    <name type="scientific">Pseudorhizobium tarimense</name>
    <dbReference type="NCBI Taxonomy" id="1079109"/>
    <lineage>
        <taxon>Bacteria</taxon>
        <taxon>Pseudomonadati</taxon>
        <taxon>Pseudomonadota</taxon>
        <taxon>Alphaproteobacteria</taxon>
        <taxon>Hyphomicrobiales</taxon>
        <taxon>Rhizobiaceae</taxon>
        <taxon>Rhizobium/Agrobacterium group</taxon>
        <taxon>Pseudorhizobium</taxon>
    </lineage>
</organism>
<dbReference type="EMBL" id="JBEPLJ010000009">
    <property type="protein sequence ID" value="MET3586435.1"/>
    <property type="molecule type" value="Genomic_DNA"/>
</dbReference>
<sequence length="207" mass="22512">MAAAFDGPIRRGFEIIGRYRRAERMLTRRLRPLIGKPGQSSAPVGKLLNLHANTCVGHVVRHADLCSSRHDLAIDEKALVEAFPSSFLGMMIADPERLAARRGDRSDTFYKHLATEGVLALLISHCLPGRQLASNLAAVVNHDDRAAFVCALTALCVAKGDFVAVGDDDGWIILPPKNFIAPSRWQLLQLNANEETATSIHIGSAIL</sequence>
<comment type="caution">
    <text evidence="1">The sequence shown here is derived from an EMBL/GenBank/DDBJ whole genome shotgun (WGS) entry which is preliminary data.</text>
</comment>
<keyword evidence="2" id="KW-1185">Reference proteome</keyword>
<gene>
    <name evidence="1" type="ORF">ABID21_002553</name>
</gene>
<protein>
    <submittedName>
        <fullName evidence="1">Uncharacterized protein</fullName>
    </submittedName>
</protein>
<accession>A0ABV2H7B4</accession>